<name>A0A449A3Q3_9BACT</name>
<evidence type="ECO:0000313" key="2">
    <source>
        <dbReference type="EMBL" id="VEU58852.1"/>
    </source>
</evidence>
<dbReference type="Proteomes" id="UP000290568">
    <property type="component" value="Chromosome"/>
</dbReference>
<sequence>MKEIVYQYKGIDFVIYPLISAQQCKIEIFPKNEFWNTHNMHSKGVNIKLSLSEYLMLQKAAKIENWYFKTQLDKYLDYHIKYNLGVIEIKNEWVLNPGQICFLGKKHILKWEFTDQITSPIEYKSKISDGEIILFVSKVLDKRVIKRRAVLMNFLKDQLGEIIRQIQPKYEEKLSLKPVDFDIYELLPNSKSTTIACAWYTKNLIQYTISMICEHPDLIQLTILHELLHHIHKDKGHSAGFYKDGEKFIKDFKLLHKFYFRPNHHNKKF</sequence>
<evidence type="ECO:0000259" key="1">
    <source>
        <dbReference type="Pfam" id="PF01863"/>
    </source>
</evidence>
<reference evidence="2 3" key="1">
    <citation type="submission" date="2019-01" db="EMBL/GenBank/DDBJ databases">
        <authorList>
            <consortium name="Pathogen Informatics"/>
        </authorList>
    </citation>
    <scope>NUCLEOTIDE SEQUENCE [LARGE SCALE GENOMIC DNA]</scope>
    <source>
        <strain evidence="2 3">NCTC10183</strain>
    </source>
</reference>
<feature type="domain" description="YgjP-like metallopeptidase" evidence="1">
    <location>
        <begin position="95"/>
        <end position="253"/>
    </location>
</feature>
<proteinExistence type="predicted"/>
<protein>
    <submittedName>
        <fullName evidence="2">Protein of uncharacterized function DUF45</fullName>
    </submittedName>
</protein>
<organism evidence="2 3">
    <name type="scientific">Mycoplasmopsis gallinacea</name>
    <dbReference type="NCBI Taxonomy" id="29556"/>
    <lineage>
        <taxon>Bacteria</taxon>
        <taxon>Bacillati</taxon>
        <taxon>Mycoplasmatota</taxon>
        <taxon>Mycoplasmoidales</taxon>
        <taxon>Metamycoplasmataceae</taxon>
        <taxon>Mycoplasmopsis</taxon>
    </lineage>
</organism>
<evidence type="ECO:0000313" key="3">
    <source>
        <dbReference type="Proteomes" id="UP000290568"/>
    </source>
</evidence>
<dbReference type="Gene3D" id="3.30.2010.10">
    <property type="entry name" value="Metalloproteases ('zincins'), catalytic domain"/>
    <property type="match status" value="1"/>
</dbReference>
<dbReference type="AlphaFoldDB" id="A0A449A3Q3"/>
<accession>A0A449A3Q3</accession>
<gene>
    <name evidence="2" type="ORF">NCTC10183_00640</name>
</gene>
<dbReference type="InterPro" id="IPR002725">
    <property type="entry name" value="YgjP-like_metallopeptidase"/>
</dbReference>
<dbReference type="EMBL" id="LR214950">
    <property type="protein sequence ID" value="VEU58852.1"/>
    <property type="molecule type" value="Genomic_DNA"/>
</dbReference>
<keyword evidence="3" id="KW-1185">Reference proteome</keyword>
<dbReference type="Pfam" id="PF01863">
    <property type="entry name" value="YgjP-like"/>
    <property type="match status" value="1"/>
</dbReference>